<gene>
    <name evidence="7" type="ORF">OB236_10350</name>
</gene>
<keyword evidence="3 4" id="KW-0326">Glycosidase</keyword>
<dbReference type="Gene3D" id="3.20.20.80">
    <property type="entry name" value="Glycosidases"/>
    <property type="match status" value="1"/>
</dbReference>
<dbReference type="Pfam" id="PF02156">
    <property type="entry name" value="Glyco_hydro_26"/>
    <property type="match status" value="1"/>
</dbReference>
<protein>
    <submittedName>
        <fullName evidence="7">Glycoside hydrolase family 26 protein</fullName>
    </submittedName>
</protein>
<name>A0ABT2UD24_9BACL</name>
<dbReference type="PANTHER" id="PTHR40079:SF4">
    <property type="entry name" value="GH26 DOMAIN-CONTAINING PROTEIN-RELATED"/>
    <property type="match status" value="1"/>
</dbReference>
<dbReference type="EMBL" id="JAOQIO010000024">
    <property type="protein sequence ID" value="MCU6792529.1"/>
    <property type="molecule type" value="Genomic_DNA"/>
</dbReference>
<feature type="active site" description="Proton donor" evidence="4">
    <location>
        <position position="200"/>
    </location>
</feature>
<keyword evidence="5" id="KW-0732">Signal</keyword>
<proteinExistence type="inferred from homology"/>
<evidence type="ECO:0000259" key="6">
    <source>
        <dbReference type="PROSITE" id="PS51764"/>
    </source>
</evidence>
<dbReference type="RefSeq" id="WP_262683919.1">
    <property type="nucleotide sequence ID" value="NZ_JAOQIO010000024.1"/>
</dbReference>
<evidence type="ECO:0000256" key="4">
    <source>
        <dbReference type="PROSITE-ProRule" id="PRU01100"/>
    </source>
</evidence>
<comment type="caution">
    <text evidence="7">The sequence shown here is derived from an EMBL/GenBank/DDBJ whole genome shotgun (WGS) entry which is preliminary data.</text>
</comment>
<evidence type="ECO:0000256" key="5">
    <source>
        <dbReference type="SAM" id="SignalP"/>
    </source>
</evidence>
<dbReference type="InterPro" id="IPR017853">
    <property type="entry name" value="GH"/>
</dbReference>
<dbReference type="PROSITE" id="PS51764">
    <property type="entry name" value="GH26"/>
    <property type="match status" value="1"/>
</dbReference>
<accession>A0ABT2UD24</accession>
<evidence type="ECO:0000256" key="1">
    <source>
        <dbReference type="ARBA" id="ARBA00007754"/>
    </source>
</evidence>
<comment type="similarity">
    <text evidence="1 4">Belongs to the glycosyl hydrolase 26 family.</text>
</comment>
<evidence type="ECO:0000256" key="2">
    <source>
        <dbReference type="ARBA" id="ARBA00022801"/>
    </source>
</evidence>
<dbReference type="GO" id="GO:0016787">
    <property type="term" value="F:hydrolase activity"/>
    <property type="evidence" value="ECO:0007669"/>
    <property type="project" value="UniProtKB-KW"/>
</dbReference>
<dbReference type="PANTHER" id="PTHR40079">
    <property type="entry name" value="MANNAN ENDO-1,4-BETA-MANNOSIDASE E-RELATED"/>
    <property type="match status" value="1"/>
</dbReference>
<evidence type="ECO:0000313" key="8">
    <source>
        <dbReference type="Proteomes" id="UP001652445"/>
    </source>
</evidence>
<feature type="chain" id="PRO_5046781594" evidence="5">
    <location>
        <begin position="32"/>
        <end position="651"/>
    </location>
</feature>
<dbReference type="Proteomes" id="UP001652445">
    <property type="component" value="Unassembled WGS sequence"/>
</dbReference>
<sequence length="651" mass="73652">MFHFARVKSSVITMMILVLLMGLLPVQEVHAASVNPNASQKVNDVLNYLETLKNQNQILAGQHLHEGRTDLYAPISEYQHTYDVTGRYPALLGLDMDFGVHGSVFSSMDENRSKKVEQATQHAAHGGLVTFTWHETSPQAIDDSGWSAVNQAMTATNFHDLVTPGTPLYNKWLAHIDLIASYLKELQDNGVVVLWRPYHEMNGSWFWWGNKGTEFKQLWINMYNRFTNHHNLNNLIWVWSPNTGDMNSVYTNYYPGDAYVDLGGVDLYTNNRTDAAWTSVNNTFKTKLGSKNFGLTEVGLLPTPEKLINDTDYVWYMLWHTGWMDNNFYGAPTGNGPGSNPQILMDFYNSPNTITRDELSLSTTIIDPLDNWNKTYSHSSGLSFDVTNTQYIGNDSSRAYRMPTAPAHAEIVWKYKGISSFQATGYHWPYESISHYSFFTSSDGSTWTPATPVITQNSVGSGGNWSKFTYALSGLSNANYVKIQWNYTSGMHWNPNLGEVKLEHTGSFETTSVDPLNDWTKTYSHTPNTNFNTTNSTYIGYDPSRASRTLATNEEMIWNYNQIQSFHATTYFYHEEAIAHFSFYTSPDGSTWIPITPTIHQNTAVSSAAWTNMSYTLQNLSNVNYVKVKWNKTSGYAWSPQVGQVAVTHIN</sequence>
<keyword evidence="8" id="KW-1185">Reference proteome</keyword>
<reference evidence="7 8" key="1">
    <citation type="submission" date="2022-09" db="EMBL/GenBank/DDBJ databases">
        <authorList>
            <person name="Han X.L."/>
            <person name="Wang Q."/>
            <person name="Lu T."/>
        </authorList>
    </citation>
    <scope>NUCLEOTIDE SEQUENCE [LARGE SCALE GENOMIC DNA]</scope>
    <source>
        <strain evidence="7 8">WQ 127069</strain>
    </source>
</reference>
<evidence type="ECO:0000256" key="3">
    <source>
        <dbReference type="ARBA" id="ARBA00023295"/>
    </source>
</evidence>
<feature type="active site" description="Nucleophile" evidence="4">
    <location>
        <position position="297"/>
    </location>
</feature>
<dbReference type="InterPro" id="IPR022790">
    <property type="entry name" value="GH26_dom"/>
</dbReference>
<feature type="signal peptide" evidence="5">
    <location>
        <begin position="1"/>
        <end position="31"/>
    </location>
</feature>
<keyword evidence="2 4" id="KW-0378">Hydrolase</keyword>
<dbReference type="PRINTS" id="PR00739">
    <property type="entry name" value="GLHYDRLASE26"/>
</dbReference>
<dbReference type="SUPFAM" id="SSF51445">
    <property type="entry name" value="(Trans)glycosidases"/>
    <property type="match status" value="1"/>
</dbReference>
<evidence type="ECO:0000313" key="7">
    <source>
        <dbReference type="EMBL" id="MCU6792529.1"/>
    </source>
</evidence>
<dbReference type="InterPro" id="IPR000805">
    <property type="entry name" value="Glyco_hydro_26"/>
</dbReference>
<feature type="domain" description="GH26" evidence="6">
    <location>
        <begin position="40"/>
        <end position="357"/>
    </location>
</feature>
<organism evidence="7 8">
    <name type="scientific">Paenibacillus baimaensis</name>
    <dbReference type="NCBI Taxonomy" id="2982185"/>
    <lineage>
        <taxon>Bacteria</taxon>
        <taxon>Bacillati</taxon>
        <taxon>Bacillota</taxon>
        <taxon>Bacilli</taxon>
        <taxon>Bacillales</taxon>
        <taxon>Paenibacillaceae</taxon>
        <taxon>Paenibacillus</taxon>
    </lineage>
</organism>